<reference evidence="1 2" key="1">
    <citation type="journal article" date="2016" name="Nat. Commun.">
        <title>Thousands of microbial genomes shed light on interconnected biogeochemical processes in an aquifer system.</title>
        <authorList>
            <person name="Anantharaman K."/>
            <person name="Brown C.T."/>
            <person name="Hug L.A."/>
            <person name="Sharon I."/>
            <person name="Castelle C.J."/>
            <person name="Probst A.J."/>
            <person name="Thomas B.C."/>
            <person name="Singh A."/>
            <person name="Wilkins M.J."/>
            <person name="Karaoz U."/>
            <person name="Brodie E.L."/>
            <person name="Williams K.H."/>
            <person name="Hubbard S.S."/>
            <person name="Banfield J.F."/>
        </authorList>
    </citation>
    <scope>NUCLEOTIDE SEQUENCE [LARGE SCALE GENOMIC DNA]</scope>
</reference>
<sequence>MATPENRASLLVRREESIMEKPLRTGAQPSSNVHKAWVEAIDTNWPQLSRAAFKALESQEDAVLSPELVSKTDLQERFQFRKADIRLYILNMGTQSDIKAAFSFFRLVKQ</sequence>
<dbReference type="AlphaFoldDB" id="A0A1F5G210"/>
<organism evidence="1 2">
    <name type="scientific">Candidatus Curtissbacteria bacterium RIFCSPHIGHO2_01_FULL_41_13</name>
    <dbReference type="NCBI Taxonomy" id="1797745"/>
    <lineage>
        <taxon>Bacteria</taxon>
        <taxon>Candidatus Curtissiibacteriota</taxon>
    </lineage>
</organism>
<dbReference type="EMBL" id="MFBA01000011">
    <property type="protein sequence ID" value="OGD85878.1"/>
    <property type="molecule type" value="Genomic_DNA"/>
</dbReference>
<protein>
    <submittedName>
        <fullName evidence="1">Uncharacterized protein</fullName>
    </submittedName>
</protein>
<comment type="caution">
    <text evidence="1">The sequence shown here is derived from an EMBL/GenBank/DDBJ whole genome shotgun (WGS) entry which is preliminary data.</text>
</comment>
<evidence type="ECO:0000313" key="2">
    <source>
        <dbReference type="Proteomes" id="UP000177069"/>
    </source>
</evidence>
<accession>A0A1F5G210</accession>
<dbReference type="Proteomes" id="UP000177069">
    <property type="component" value="Unassembled WGS sequence"/>
</dbReference>
<name>A0A1F5G210_9BACT</name>
<gene>
    <name evidence="1" type="ORF">A2696_03410</name>
</gene>
<evidence type="ECO:0000313" key="1">
    <source>
        <dbReference type="EMBL" id="OGD85878.1"/>
    </source>
</evidence>
<proteinExistence type="predicted"/>